<name>A0A1B6IDN3_9HEMI</name>
<organism evidence="1">
    <name type="scientific">Homalodisca liturata</name>
    <dbReference type="NCBI Taxonomy" id="320908"/>
    <lineage>
        <taxon>Eukaryota</taxon>
        <taxon>Metazoa</taxon>
        <taxon>Ecdysozoa</taxon>
        <taxon>Arthropoda</taxon>
        <taxon>Hexapoda</taxon>
        <taxon>Insecta</taxon>
        <taxon>Pterygota</taxon>
        <taxon>Neoptera</taxon>
        <taxon>Paraneoptera</taxon>
        <taxon>Hemiptera</taxon>
        <taxon>Auchenorrhyncha</taxon>
        <taxon>Membracoidea</taxon>
        <taxon>Cicadellidae</taxon>
        <taxon>Cicadellinae</taxon>
        <taxon>Proconiini</taxon>
        <taxon>Homalodisca</taxon>
    </lineage>
</organism>
<sequence>GNDFVTEPKEIANRFASYFAGISKTSSYDREFKNFKAIKESLPLNLNLHDDSPLNHPFTLHELNSSLKATSNSAPGPDSIHYAMLRNLPAGIKHDLLLLYNRIFIENKFPVSWRRSHVIALHKMGQDSTSPGSYRPISLTS</sequence>
<dbReference type="PANTHER" id="PTHR19446">
    <property type="entry name" value="REVERSE TRANSCRIPTASES"/>
    <property type="match status" value="1"/>
</dbReference>
<protein>
    <recommendedName>
        <fullName evidence="2">Reverse transcriptase domain-containing protein</fullName>
    </recommendedName>
</protein>
<reference evidence="1" key="1">
    <citation type="submission" date="2015-11" db="EMBL/GenBank/DDBJ databases">
        <title>De novo transcriptome assembly of four potential Pierce s Disease insect vectors from Arizona vineyards.</title>
        <authorList>
            <person name="Tassone E.E."/>
        </authorList>
    </citation>
    <scope>NUCLEOTIDE SEQUENCE</scope>
</reference>
<feature type="non-terminal residue" evidence="1">
    <location>
        <position position="141"/>
    </location>
</feature>
<dbReference type="EMBL" id="GECU01022672">
    <property type="protein sequence ID" value="JAS85034.1"/>
    <property type="molecule type" value="Transcribed_RNA"/>
</dbReference>
<gene>
    <name evidence="1" type="ORF">g.57196</name>
</gene>
<evidence type="ECO:0000313" key="1">
    <source>
        <dbReference type="EMBL" id="JAS85034.1"/>
    </source>
</evidence>
<accession>A0A1B6IDN3</accession>
<evidence type="ECO:0008006" key="2">
    <source>
        <dbReference type="Google" id="ProtNLM"/>
    </source>
</evidence>
<proteinExistence type="predicted"/>
<feature type="non-terminal residue" evidence="1">
    <location>
        <position position="1"/>
    </location>
</feature>
<dbReference type="AlphaFoldDB" id="A0A1B6IDN3"/>